<dbReference type="Proteomes" id="UP000702425">
    <property type="component" value="Unassembled WGS sequence"/>
</dbReference>
<dbReference type="RefSeq" id="WP_172191310.1">
    <property type="nucleotide sequence ID" value="NZ_CAWPPK010000029.1"/>
</dbReference>
<protein>
    <submittedName>
        <fullName evidence="1">Uncharacterized protein</fullName>
    </submittedName>
</protein>
<proteinExistence type="predicted"/>
<reference evidence="1 2" key="1">
    <citation type="journal article" date="2020" name="Sci. Rep.">
        <title>A novel cyanobacterial geosmin producer, revising GeoA distribution and dispersion patterns in Bacteria.</title>
        <authorList>
            <person name="Churro C."/>
            <person name="Semedo-Aguiar A.P."/>
            <person name="Silva A.D."/>
            <person name="Pereira-Leal J.B."/>
            <person name="Leite R.B."/>
        </authorList>
    </citation>
    <scope>NUCLEOTIDE SEQUENCE [LARGE SCALE GENOMIC DNA]</scope>
    <source>
        <strain evidence="1 2">IPMA8</strain>
    </source>
</reference>
<comment type="caution">
    <text evidence="1">The sequence shown here is derived from an EMBL/GenBank/DDBJ whole genome shotgun (WGS) entry which is preliminary data.</text>
</comment>
<accession>A0ABX2D3Y2</accession>
<keyword evidence="2" id="KW-1185">Reference proteome</keyword>
<gene>
    <name evidence="1" type="ORF">E5S67_05114</name>
</gene>
<dbReference type="EMBL" id="SRRZ01000124">
    <property type="protein sequence ID" value="NQE37344.1"/>
    <property type="molecule type" value="Genomic_DNA"/>
</dbReference>
<organism evidence="1 2">
    <name type="scientific">Microcoleus asticus IPMA8</name>
    <dbReference type="NCBI Taxonomy" id="2563858"/>
    <lineage>
        <taxon>Bacteria</taxon>
        <taxon>Bacillati</taxon>
        <taxon>Cyanobacteriota</taxon>
        <taxon>Cyanophyceae</taxon>
        <taxon>Oscillatoriophycideae</taxon>
        <taxon>Oscillatoriales</taxon>
        <taxon>Microcoleaceae</taxon>
        <taxon>Microcoleus</taxon>
        <taxon>Microcoleus asticus</taxon>
    </lineage>
</organism>
<name>A0ABX2D3Y2_9CYAN</name>
<sequence>MIAKTVIAGHLSIYIYRKSDALPKKADYVVTLKSNHPTLYNQVKTWFEMAKSQQFEAIEVSQDSLTEKGHHRSSDDREHLTFAAKLEIGVGSQEPGARRKEE</sequence>
<evidence type="ECO:0000313" key="1">
    <source>
        <dbReference type="EMBL" id="NQE37344.1"/>
    </source>
</evidence>
<evidence type="ECO:0000313" key="2">
    <source>
        <dbReference type="Proteomes" id="UP000702425"/>
    </source>
</evidence>